<organism evidence="1 2">
    <name type="scientific">Cyphellophora attinorum</name>
    <dbReference type="NCBI Taxonomy" id="1664694"/>
    <lineage>
        <taxon>Eukaryota</taxon>
        <taxon>Fungi</taxon>
        <taxon>Dikarya</taxon>
        <taxon>Ascomycota</taxon>
        <taxon>Pezizomycotina</taxon>
        <taxon>Eurotiomycetes</taxon>
        <taxon>Chaetothyriomycetidae</taxon>
        <taxon>Chaetothyriales</taxon>
        <taxon>Cyphellophoraceae</taxon>
        <taxon>Cyphellophora</taxon>
    </lineage>
</organism>
<proteinExistence type="predicted"/>
<dbReference type="VEuPathDB" id="FungiDB:AB675_10549"/>
<reference evidence="1 2" key="1">
    <citation type="submission" date="2015-06" db="EMBL/GenBank/DDBJ databases">
        <title>Draft genome of the ant-associated black yeast Phialophora attae CBS 131958.</title>
        <authorList>
            <person name="Moreno L.F."/>
            <person name="Stielow B.J."/>
            <person name="de Hoog S."/>
            <person name="Vicente V.A."/>
            <person name="Weiss V.A."/>
            <person name="de Vries M."/>
            <person name="Cruz L.M."/>
            <person name="Souza E.M."/>
        </authorList>
    </citation>
    <scope>NUCLEOTIDE SEQUENCE [LARGE SCALE GENOMIC DNA]</scope>
    <source>
        <strain evidence="1 2">CBS 131958</strain>
    </source>
</reference>
<dbReference type="OrthoDB" id="4021778at2759"/>
<dbReference type="EMBL" id="LFJN01000011">
    <property type="protein sequence ID" value="KPI40921.1"/>
    <property type="molecule type" value="Genomic_DNA"/>
</dbReference>
<accession>A0A0N0NMW2</accession>
<evidence type="ECO:0000313" key="2">
    <source>
        <dbReference type="Proteomes" id="UP000038010"/>
    </source>
</evidence>
<dbReference type="PANTHER" id="PTHR12459:SF15">
    <property type="entry name" value="TRANSMEMBRANE PROTEIN 135"/>
    <property type="match status" value="1"/>
</dbReference>
<evidence type="ECO:0000313" key="1">
    <source>
        <dbReference type="EMBL" id="KPI40921.1"/>
    </source>
</evidence>
<dbReference type="PANTHER" id="PTHR12459">
    <property type="entry name" value="TRANSMEMBRANE PROTEIN 135-RELATED"/>
    <property type="match status" value="1"/>
</dbReference>
<protein>
    <recommendedName>
        <fullName evidence="3">Integral membrane protein</fullName>
    </recommendedName>
</protein>
<sequence length="467" mass="52651">MAPLLHREHLQRLKPVLRAYAFSYAFSTGPRLFGLLLQPIPNGLRIIVAGPTITTRIVRAILQWLSSVIGQRLSISRAASRVMVNLRFICTFFSAWLAFDLLNRDREWSRKRARSRGIKDFEDMHYESPNKHHLPPPGYRPRFAGKTSDFTLFALVRALDVLVIKTWIRTRSSPHHPEYVASRLSTLIKKLADPSVFATSAAIIMWAWFYSPERLPRAYNKWISTAANIDPRLITALRRCREGEFIYGQETGQAPLLTSLCDELGLPQKWGDPSQTIPIPCELYHCGAGPNCEVHALSRFLNGFKFSMALYLPLQLLSKIRTPTLPAFRSAFTAAARSSSFLAAFISLFYYAVCLARTRLGPRLFSPKTITPQMWDSGLCTLAGCLACGWSILLEKASRRQEIAFFVAPKALSTLLPRVYEKRYQRREQVVFAVSVAVVLEAASNRGGEPVLIRGVLGKILGRVLKQ</sequence>
<evidence type="ECO:0008006" key="3">
    <source>
        <dbReference type="Google" id="ProtNLM"/>
    </source>
</evidence>
<dbReference type="InterPro" id="IPR026749">
    <property type="entry name" value="Tmem135"/>
</dbReference>
<dbReference type="AlphaFoldDB" id="A0A0N0NMW2"/>
<dbReference type="GeneID" id="28731208"/>
<dbReference type="RefSeq" id="XP_018000884.1">
    <property type="nucleotide sequence ID" value="XM_018139328.1"/>
</dbReference>
<name>A0A0N0NMW2_9EURO</name>
<dbReference type="Proteomes" id="UP000038010">
    <property type="component" value="Unassembled WGS sequence"/>
</dbReference>
<comment type="caution">
    <text evidence="1">The sequence shown here is derived from an EMBL/GenBank/DDBJ whole genome shotgun (WGS) entry which is preliminary data.</text>
</comment>
<gene>
    <name evidence="1" type="ORF">AB675_10549</name>
</gene>
<keyword evidence="2" id="KW-1185">Reference proteome</keyword>